<proteinExistence type="predicted"/>
<dbReference type="InterPro" id="IPR014729">
    <property type="entry name" value="Rossmann-like_a/b/a_fold"/>
</dbReference>
<dbReference type="Proteomes" id="UP001150001">
    <property type="component" value="Unassembled WGS sequence"/>
</dbReference>
<dbReference type="NCBIfam" id="NF041925">
    <property type="entry name" value="QatC"/>
    <property type="match status" value="1"/>
</dbReference>
<dbReference type="SUPFAM" id="SSF52402">
    <property type="entry name" value="Adenine nucleotide alpha hydrolases-like"/>
    <property type="match status" value="1"/>
</dbReference>
<dbReference type="InterPro" id="IPR049676">
    <property type="entry name" value="QatC"/>
</dbReference>
<dbReference type="AlphaFoldDB" id="A0A178J5C1"/>
<accession>A0A178J5C1</accession>
<dbReference type="RefSeq" id="WP_069668301.1">
    <property type="nucleotide sequence ID" value="NZ_JAPFIM010000015.1"/>
</dbReference>
<dbReference type="EMBL" id="LUAX01000007">
    <property type="protein sequence ID" value="OAM97091.1"/>
    <property type="molecule type" value="Genomic_DNA"/>
</dbReference>
<sequence length="472" mass="52394">MKRCSVVGLIDSNDQVSLVDNDSIVISVELPEEQSKTRYGVGAFIKRAKQHLVSPNLYASELLNLSALIYAADTRISRDDYSQDGWTREFDIYFPVNKVGIWQPLKGKIEELLSFITGDFWSLHFREREAKHHLEVVKGSDSAIPVKAVSLLSGGLDSFIGAIDLLNTNIDTLFVGHYAKDGTQNYQNQVEHALKGHYPDYFKGYVKGCLIFDKSVFKGGNQEINSENSQRSRSFMFLSMAAYLASGMGELCKLIVAENGFIALNVPLDPLRLGANSTKTVHPNFMCKMGEIFDFLGLNIELINPYRHMTKGEMMANCNNQSLLTKHAHETLSCASQSKMRWDQGGFKANRLGGSGGNGNCGYCYPCLIRKASFQKALITDNTEYVAIPDFNTAKIKVGKNGSVYAESKDILSVQYAGFRLKNGLIKPNIEIHKSGTLQGVYDEWGDIADMYARGLSEVYGLVKDVTVTKSN</sequence>
<evidence type="ECO:0000313" key="1">
    <source>
        <dbReference type="EMBL" id="MDC5740265.1"/>
    </source>
</evidence>
<comment type="caution">
    <text evidence="2">The sequence shown here is derived from an EMBL/GenBank/DDBJ whole genome shotgun (WGS) entry which is preliminary data.</text>
</comment>
<dbReference type="Gene3D" id="3.40.50.620">
    <property type="entry name" value="HUPs"/>
    <property type="match status" value="1"/>
</dbReference>
<dbReference type="Proteomes" id="UP000094761">
    <property type="component" value="Unassembled WGS sequence"/>
</dbReference>
<dbReference type="GeneID" id="78077249"/>
<reference evidence="2 3" key="1">
    <citation type="submission" date="2016-03" db="EMBL/GenBank/DDBJ databases">
        <title>Draft genome sequence of the Vibrio tubiashii subs. europaeus.</title>
        <authorList>
            <person name="Spinard E."/>
            <person name="Dubert J."/>
            <person name="Nelson D.R."/>
            <person name="Barja J.L."/>
        </authorList>
    </citation>
    <scope>NUCLEOTIDE SEQUENCE [LARGE SCALE GENOMIC DNA]</scope>
    <source>
        <strain evidence="3">PP-638</strain>
        <strain evidence="2">PP2-638</strain>
    </source>
</reference>
<evidence type="ECO:0008006" key="5">
    <source>
        <dbReference type="Google" id="ProtNLM"/>
    </source>
</evidence>
<organism evidence="2 3">
    <name type="scientific">Vibrio europaeus</name>
    <dbReference type="NCBI Taxonomy" id="300876"/>
    <lineage>
        <taxon>Bacteria</taxon>
        <taxon>Pseudomonadati</taxon>
        <taxon>Pseudomonadota</taxon>
        <taxon>Gammaproteobacteria</taxon>
        <taxon>Vibrionales</taxon>
        <taxon>Vibrionaceae</taxon>
        <taxon>Vibrio</taxon>
        <taxon>Vibrio oreintalis group</taxon>
    </lineage>
</organism>
<protein>
    <recommendedName>
        <fullName evidence="5">7-cyano-7-deazaguanine synthase</fullName>
    </recommendedName>
</protein>
<dbReference type="OrthoDB" id="9789567at2"/>
<evidence type="ECO:0000313" key="2">
    <source>
        <dbReference type="EMBL" id="OAM97091.1"/>
    </source>
</evidence>
<keyword evidence="4" id="KW-1185">Reference proteome</keyword>
<gene>
    <name evidence="2" type="ORF">AZ468_16160</name>
    <name evidence="1" type="ORF">OPW20_09305</name>
</gene>
<name>A0A178J5C1_9VIBR</name>
<evidence type="ECO:0000313" key="4">
    <source>
        <dbReference type="Proteomes" id="UP001150001"/>
    </source>
</evidence>
<reference evidence="1" key="2">
    <citation type="submission" date="2022-11" db="EMBL/GenBank/DDBJ databases">
        <title>Role of the vibriolysin VemA secreted by the emergent pathogen Vibrio europaeus in the colonization of Manila clam mucus.</title>
        <authorList>
            <person name="Martinez C."/>
            <person name="Rodriguez S."/>
            <person name="Vences A."/>
            <person name="Barja J.L."/>
            <person name="Toranzo A.E."/>
            <person name="Dubert J."/>
        </authorList>
    </citation>
    <scope>NUCLEOTIDE SEQUENCE</scope>
    <source>
        <strain evidence="1">3454</strain>
    </source>
</reference>
<evidence type="ECO:0000313" key="3">
    <source>
        <dbReference type="Proteomes" id="UP000094761"/>
    </source>
</evidence>
<dbReference type="EMBL" id="JAPFIT010000012">
    <property type="protein sequence ID" value="MDC5740265.1"/>
    <property type="molecule type" value="Genomic_DNA"/>
</dbReference>